<organism evidence="7 8">
    <name type="scientific">Beauveria bassiana</name>
    <name type="common">White muscardine disease fungus</name>
    <name type="synonym">Tritirachium shiotae</name>
    <dbReference type="NCBI Taxonomy" id="176275"/>
    <lineage>
        <taxon>Eukaryota</taxon>
        <taxon>Fungi</taxon>
        <taxon>Dikarya</taxon>
        <taxon>Ascomycota</taxon>
        <taxon>Pezizomycotina</taxon>
        <taxon>Sordariomycetes</taxon>
        <taxon>Hypocreomycetidae</taxon>
        <taxon>Hypocreales</taxon>
        <taxon>Cordycipitaceae</taxon>
        <taxon>Beauveria</taxon>
    </lineage>
</organism>
<reference evidence="7 8" key="1">
    <citation type="journal article" date="2016" name="Appl. Microbiol. Biotechnol.">
        <title>Characterization of T-DNA insertion mutants with decreased virulence in the entomopathogenic fungus Beauveria bassiana JEF-007.</title>
        <authorList>
            <person name="Kim S."/>
            <person name="Lee S.J."/>
            <person name="Nai Y.S."/>
            <person name="Yu J.S."/>
            <person name="Lee M.R."/>
            <person name="Yang Y.T."/>
            <person name="Kim J.S."/>
        </authorList>
    </citation>
    <scope>NUCLEOTIDE SEQUENCE [LARGE SCALE GENOMIC DNA]</scope>
    <source>
        <strain evidence="7 8">JEF-007</strain>
    </source>
</reference>
<evidence type="ECO:0000256" key="5">
    <source>
        <dbReference type="ARBA" id="ARBA00023004"/>
    </source>
</evidence>
<comment type="caution">
    <text evidence="7">The sequence shown here is derived from an EMBL/GenBank/DDBJ whole genome shotgun (WGS) entry which is preliminary data.</text>
</comment>
<keyword evidence="2" id="KW-0479">Metal-binding</keyword>
<dbReference type="OMA" id="DEVDSCE"/>
<comment type="cofactor">
    <cofactor evidence="1">
        <name>L-ascorbate</name>
        <dbReference type="ChEBI" id="CHEBI:38290"/>
    </cofactor>
</comment>
<evidence type="ECO:0000313" key="8">
    <source>
        <dbReference type="Proteomes" id="UP000235728"/>
    </source>
</evidence>
<dbReference type="InterPro" id="IPR045054">
    <property type="entry name" value="P4HA-like"/>
</dbReference>
<gene>
    <name evidence="7" type="primary">P4H4</name>
    <name evidence="7" type="ORF">BM221_005111</name>
</gene>
<dbReference type="PANTHER" id="PTHR10869:SF242">
    <property type="entry name" value="PROLYL 4-HYDROXYLASE ALPHA SUBUNIT DOMAIN-CONTAINING PROTEIN"/>
    <property type="match status" value="1"/>
</dbReference>
<protein>
    <submittedName>
        <fullName evidence="7">Putative prolyl 4-hydroxylase 4</fullName>
    </submittedName>
</protein>
<feature type="domain" description="Prolyl 4-hydroxylase alpha subunit" evidence="6">
    <location>
        <begin position="1"/>
        <end position="175"/>
    </location>
</feature>
<dbReference type="Proteomes" id="UP000235728">
    <property type="component" value="Unassembled WGS sequence"/>
</dbReference>
<dbReference type="Gene3D" id="2.60.120.620">
    <property type="entry name" value="q2cbj1_9rhob like domain"/>
    <property type="match status" value="1"/>
</dbReference>
<evidence type="ECO:0000259" key="6">
    <source>
        <dbReference type="SMART" id="SM00702"/>
    </source>
</evidence>
<name>A0A2N6NMM6_BEABA</name>
<evidence type="ECO:0000313" key="7">
    <source>
        <dbReference type="EMBL" id="PMB68532.1"/>
    </source>
</evidence>
<evidence type="ECO:0000256" key="4">
    <source>
        <dbReference type="ARBA" id="ARBA00023002"/>
    </source>
</evidence>
<dbReference type="GO" id="GO:0005783">
    <property type="term" value="C:endoplasmic reticulum"/>
    <property type="evidence" value="ECO:0007669"/>
    <property type="project" value="TreeGrafter"/>
</dbReference>
<dbReference type="GO" id="GO:0031418">
    <property type="term" value="F:L-ascorbic acid binding"/>
    <property type="evidence" value="ECO:0007669"/>
    <property type="project" value="InterPro"/>
</dbReference>
<keyword evidence="3" id="KW-0223">Dioxygenase</keyword>
<dbReference type="InterPro" id="IPR006620">
    <property type="entry name" value="Pro_4_hyd_alph"/>
</dbReference>
<evidence type="ECO:0000256" key="1">
    <source>
        <dbReference type="ARBA" id="ARBA00001961"/>
    </source>
</evidence>
<evidence type="ECO:0000256" key="3">
    <source>
        <dbReference type="ARBA" id="ARBA00022964"/>
    </source>
</evidence>
<proteinExistence type="predicted"/>
<dbReference type="SMART" id="SM00702">
    <property type="entry name" value="P4Hc"/>
    <property type="match status" value="1"/>
</dbReference>
<dbReference type="GO" id="GO:0004656">
    <property type="term" value="F:procollagen-proline 4-dioxygenase activity"/>
    <property type="evidence" value="ECO:0007669"/>
    <property type="project" value="TreeGrafter"/>
</dbReference>
<keyword evidence="5" id="KW-0408">Iron</keyword>
<dbReference type="GO" id="GO:0005506">
    <property type="term" value="F:iron ion binding"/>
    <property type="evidence" value="ECO:0007669"/>
    <property type="project" value="InterPro"/>
</dbReference>
<keyword evidence="4" id="KW-0560">Oxidoreductase</keyword>
<dbReference type="Pfam" id="PF13640">
    <property type="entry name" value="2OG-FeII_Oxy_3"/>
    <property type="match status" value="1"/>
</dbReference>
<accession>A0A2N6NMM6</accession>
<dbReference type="EMBL" id="MRVG01000005">
    <property type="protein sequence ID" value="PMB68532.1"/>
    <property type="molecule type" value="Genomic_DNA"/>
</dbReference>
<evidence type="ECO:0000256" key="2">
    <source>
        <dbReference type="ARBA" id="ARBA00022723"/>
    </source>
</evidence>
<dbReference type="InterPro" id="IPR044862">
    <property type="entry name" value="Pro_4_hyd_alph_FE2OG_OXY"/>
</dbReference>
<sequence>MVNDTKQVFDDDIRSSQSARVPRADVVAACLEQRVKSILGNVQHAETEPIQIVKYEVGERYRLHVDWFFTPQNETVKSKNETRQWNRLASIFAYLDDDCIGGETHFPELSPISSTMDSRKFRLEGSGKGLYVKPRKGSAILWNNLHANGSGDLRVAHAGLPVSSGRKIGMNIWSKFFLDRQMIGEAH</sequence>
<dbReference type="PANTHER" id="PTHR10869">
    <property type="entry name" value="PROLYL 4-HYDROXYLASE ALPHA SUBUNIT"/>
    <property type="match status" value="1"/>
</dbReference>
<dbReference type="AlphaFoldDB" id="A0A2N6NMM6"/>